<dbReference type="Proteomes" id="UP000488956">
    <property type="component" value="Unassembled WGS sequence"/>
</dbReference>
<proteinExistence type="predicted"/>
<comment type="caution">
    <text evidence="1">The sequence shown here is derived from an EMBL/GenBank/DDBJ whole genome shotgun (WGS) entry which is preliminary data.</text>
</comment>
<organism evidence="1 2">
    <name type="scientific">Phytophthora fragariae</name>
    <dbReference type="NCBI Taxonomy" id="53985"/>
    <lineage>
        <taxon>Eukaryota</taxon>
        <taxon>Sar</taxon>
        <taxon>Stramenopiles</taxon>
        <taxon>Oomycota</taxon>
        <taxon>Peronosporomycetes</taxon>
        <taxon>Peronosporales</taxon>
        <taxon>Peronosporaceae</taxon>
        <taxon>Phytophthora</taxon>
    </lineage>
</organism>
<gene>
    <name evidence="1" type="ORF">PF010_g31747</name>
</gene>
<feature type="non-terminal residue" evidence="1">
    <location>
        <position position="1"/>
    </location>
</feature>
<sequence>QKDRKAQYYVFFNGSHSSWTHIPGNQSNKERVAKGLTFGKLRRSLSEHDEEQKKLNQGEASLKDVLEAIPQFVWASGRRCRGKLTNVRC</sequence>
<reference evidence="1 2" key="1">
    <citation type="submission" date="2018-09" db="EMBL/GenBank/DDBJ databases">
        <title>Genomic investigation of the strawberry pathogen Phytophthora fragariae indicates pathogenicity is determined by transcriptional variation in three key races.</title>
        <authorList>
            <person name="Adams T.M."/>
            <person name="Armitage A.D."/>
            <person name="Sobczyk M.K."/>
            <person name="Bates H.J."/>
            <person name="Dunwell J.M."/>
            <person name="Nellist C.F."/>
            <person name="Harrison R.J."/>
        </authorList>
    </citation>
    <scope>NUCLEOTIDE SEQUENCE [LARGE SCALE GENOMIC DNA]</scope>
    <source>
        <strain evidence="1 2">ONT-3</strain>
    </source>
</reference>
<name>A0A6G0JGZ4_9STRA</name>
<protein>
    <submittedName>
        <fullName evidence="1">Uncharacterized protein</fullName>
    </submittedName>
</protein>
<accession>A0A6G0JGZ4</accession>
<dbReference type="EMBL" id="QXFX01007734">
    <property type="protein sequence ID" value="KAE9056488.1"/>
    <property type="molecule type" value="Genomic_DNA"/>
</dbReference>
<evidence type="ECO:0000313" key="1">
    <source>
        <dbReference type="EMBL" id="KAE9056488.1"/>
    </source>
</evidence>
<dbReference type="AlphaFoldDB" id="A0A6G0JGZ4"/>
<evidence type="ECO:0000313" key="2">
    <source>
        <dbReference type="Proteomes" id="UP000488956"/>
    </source>
</evidence>